<organism evidence="1 2">
    <name type="scientific">Sagittula salina</name>
    <dbReference type="NCBI Taxonomy" id="2820268"/>
    <lineage>
        <taxon>Bacteria</taxon>
        <taxon>Pseudomonadati</taxon>
        <taxon>Pseudomonadota</taxon>
        <taxon>Alphaproteobacteria</taxon>
        <taxon>Rhodobacterales</taxon>
        <taxon>Roseobacteraceae</taxon>
        <taxon>Sagittula</taxon>
    </lineage>
</organism>
<accession>A0A940RZJ2</accession>
<keyword evidence="2" id="KW-1185">Reference proteome</keyword>
<dbReference type="AlphaFoldDB" id="A0A940RZJ2"/>
<proteinExistence type="predicted"/>
<dbReference type="RefSeq" id="WP_209359886.1">
    <property type="nucleotide sequence ID" value="NZ_JAGISH010000002.1"/>
</dbReference>
<sequence length="288" mass="32311">MKIAAMTMVYRHYWALSRWYAHHAAQLGAENLFVLSHGPDPEIGRICPGARISVVPRDGFDYFDRMRAELMDRVHADLARDYDWVLRSDADELVCFDPEIWPSLPAALEAQRVPVVTALGFDLVEQPGDAALGAGTVFSQRRAVGFSGHYSKAVAARRAIPFHLHGVRVARRRLAGFPFHMPRGLYLAHLKYANTETLGRGNAIRMAVARGPGVGLPGAGWAEADADADAFYRRFAEKEDLSWEEAEAHAWRTLSIKPKRNERFSVVKTRALKLPYRTSLPARFSWQG</sequence>
<evidence type="ECO:0000313" key="2">
    <source>
        <dbReference type="Proteomes" id="UP000675940"/>
    </source>
</evidence>
<name>A0A940RZJ2_9RHOB</name>
<reference evidence="1" key="1">
    <citation type="submission" date="2021-03" db="EMBL/GenBank/DDBJ databases">
        <title>Sagittula salina sp. nov. strain M10.9X isolated from the marine waste.</title>
        <authorList>
            <person name="Satari L."/>
            <person name="Molina-Menor E."/>
            <person name="Vidal-Verdu A."/>
            <person name="Pascual J."/>
            <person name="Pereto J."/>
            <person name="Porcar M."/>
        </authorList>
    </citation>
    <scope>NUCLEOTIDE SEQUENCE</scope>
    <source>
        <strain evidence="1">M10.9X</strain>
    </source>
</reference>
<evidence type="ECO:0000313" key="1">
    <source>
        <dbReference type="EMBL" id="MBP0482043.1"/>
    </source>
</evidence>
<protein>
    <submittedName>
        <fullName evidence="1">Glycosyltransferase family 2 protein</fullName>
    </submittedName>
</protein>
<comment type="caution">
    <text evidence="1">The sequence shown here is derived from an EMBL/GenBank/DDBJ whole genome shotgun (WGS) entry which is preliminary data.</text>
</comment>
<dbReference type="Pfam" id="PF13704">
    <property type="entry name" value="Glyco_tranf_2_4"/>
    <property type="match status" value="1"/>
</dbReference>
<dbReference type="EMBL" id="JAGISH010000002">
    <property type="protein sequence ID" value="MBP0482043.1"/>
    <property type="molecule type" value="Genomic_DNA"/>
</dbReference>
<gene>
    <name evidence="1" type="ORF">J5474_06000</name>
</gene>
<dbReference type="Proteomes" id="UP000675940">
    <property type="component" value="Unassembled WGS sequence"/>
</dbReference>